<dbReference type="Proteomes" id="UP000195696">
    <property type="component" value="Unassembled WGS sequence"/>
</dbReference>
<dbReference type="EMBL" id="FMAK01000034">
    <property type="protein sequence ID" value="SCB68702.1"/>
    <property type="molecule type" value="Genomic_DNA"/>
</dbReference>
<reference evidence="1 2" key="1">
    <citation type="submission" date="2016-08" db="EMBL/GenBank/DDBJ databases">
        <authorList>
            <person name="Seilhamer J.J."/>
        </authorList>
    </citation>
    <scope>NUCLEOTIDE SEQUENCE [LARGE SCALE GENOMIC DNA]</scope>
    <source>
        <strain evidence="1 2">SDA_GO95</strain>
    </source>
</reference>
<proteinExistence type="predicted"/>
<sequence length="10" mass="1051">MAQKCPIGFG</sequence>
<organism evidence="1 2">
    <name type="scientific">Bacillus mycoides</name>
    <dbReference type="NCBI Taxonomy" id="1405"/>
    <lineage>
        <taxon>Bacteria</taxon>
        <taxon>Bacillati</taxon>
        <taxon>Bacillota</taxon>
        <taxon>Bacilli</taxon>
        <taxon>Bacillales</taxon>
        <taxon>Bacillaceae</taxon>
        <taxon>Bacillus</taxon>
        <taxon>Bacillus cereus group</taxon>
    </lineage>
</organism>
<protein>
    <submittedName>
        <fullName evidence="1">Uncharacterized protein</fullName>
    </submittedName>
</protein>
<evidence type="ECO:0000313" key="1">
    <source>
        <dbReference type="EMBL" id="SCB68702.1"/>
    </source>
</evidence>
<name>A0A1G4ERY5_BACMY</name>
<evidence type="ECO:0000313" key="2">
    <source>
        <dbReference type="Proteomes" id="UP000195696"/>
    </source>
</evidence>
<accession>A0A1G4ERY5</accession>
<gene>
    <name evidence="1" type="ORF">BWGO95_02849</name>
</gene>